<protein>
    <submittedName>
        <fullName evidence="1">Cytochrome c, putative</fullName>
    </submittedName>
</protein>
<gene>
    <name evidence="1" type="ORF">LtaPh_1613000</name>
</gene>
<reference evidence="1" key="1">
    <citation type="submission" date="2019-11" db="EMBL/GenBank/DDBJ databases">
        <title>Leishmania tarentolae CDS.</title>
        <authorList>
            <person name="Goto Y."/>
            <person name="Yamagishi J."/>
        </authorList>
    </citation>
    <scope>NUCLEOTIDE SEQUENCE [LARGE SCALE GENOMIC DNA]</scope>
    <source>
        <strain evidence="1">Parrot Tar II</strain>
    </source>
</reference>
<dbReference type="Proteomes" id="UP000419144">
    <property type="component" value="Unassembled WGS sequence"/>
</dbReference>
<name>A0A640KEL4_LEITA</name>
<comment type="caution">
    <text evidence="1">The sequence shown here is derived from an EMBL/GenBank/DDBJ whole genome shotgun (WGS) entry which is preliminary data.</text>
</comment>
<accession>A0A640KEL4</accession>
<evidence type="ECO:0000313" key="1">
    <source>
        <dbReference type="EMBL" id="GET87494.1"/>
    </source>
</evidence>
<dbReference type="EMBL" id="BLBS01000020">
    <property type="protein sequence ID" value="GET87494.1"/>
    <property type="molecule type" value="Genomic_DNA"/>
</dbReference>
<organism evidence="1 2">
    <name type="scientific">Leishmania tarentolae</name>
    <name type="common">Sauroleishmania tarentolae</name>
    <dbReference type="NCBI Taxonomy" id="5689"/>
    <lineage>
        <taxon>Eukaryota</taxon>
        <taxon>Discoba</taxon>
        <taxon>Euglenozoa</taxon>
        <taxon>Kinetoplastea</taxon>
        <taxon>Metakinetoplastina</taxon>
        <taxon>Trypanosomatida</taxon>
        <taxon>Trypanosomatidae</taxon>
        <taxon>Leishmaniinae</taxon>
        <taxon>Leishmania</taxon>
        <taxon>lizard Leishmania</taxon>
    </lineage>
</organism>
<keyword evidence="2" id="KW-1185">Reference proteome</keyword>
<dbReference type="OrthoDB" id="10561165at2759"/>
<dbReference type="AlphaFoldDB" id="A0A640KEL4"/>
<sequence>MAKEVSSSYLRVERYAITSARSCGFLMPANDIFVPGINFFGFSRYTSSTSDVHTTPESAFALLYAKPSTVPEGRSTMPNRFGPTPLEPPLVAVWHWAARPLNSFSPRSTSPGGRGARAFGGMMSTVYVCVGRF</sequence>
<proteinExistence type="predicted"/>
<evidence type="ECO:0000313" key="2">
    <source>
        <dbReference type="Proteomes" id="UP000419144"/>
    </source>
</evidence>
<dbReference type="VEuPathDB" id="TriTrypDB:LtaPh_1613000"/>